<evidence type="ECO:0000313" key="7">
    <source>
        <dbReference type="EMBL" id="RVT93383.1"/>
    </source>
</evidence>
<evidence type="ECO:0000256" key="4">
    <source>
        <dbReference type="ARBA" id="ARBA00023239"/>
    </source>
</evidence>
<comment type="caution">
    <text evidence="7">The sequence shown here is derived from an EMBL/GenBank/DDBJ whole genome shotgun (WGS) entry which is preliminary data.</text>
</comment>
<accession>A0A437M714</accession>
<comment type="similarity">
    <text evidence="1">Belongs to the Gfa family.</text>
</comment>
<dbReference type="InterPro" id="IPR006913">
    <property type="entry name" value="CENP-V/GFA"/>
</dbReference>
<organism evidence="7 8">
    <name type="scientific">Sphingomonas crocodyli</name>
    <dbReference type="NCBI Taxonomy" id="1979270"/>
    <lineage>
        <taxon>Bacteria</taxon>
        <taxon>Pseudomonadati</taxon>
        <taxon>Pseudomonadota</taxon>
        <taxon>Alphaproteobacteria</taxon>
        <taxon>Sphingomonadales</taxon>
        <taxon>Sphingomonadaceae</taxon>
        <taxon>Sphingomonas</taxon>
    </lineage>
</organism>
<dbReference type="PANTHER" id="PTHR33337:SF40">
    <property type="entry name" value="CENP-V_GFA DOMAIN-CONTAINING PROTEIN-RELATED"/>
    <property type="match status" value="1"/>
</dbReference>
<dbReference type="SUPFAM" id="SSF51316">
    <property type="entry name" value="Mss4-like"/>
    <property type="match status" value="1"/>
</dbReference>
<protein>
    <submittedName>
        <fullName evidence="7">GFA family protein</fullName>
    </submittedName>
</protein>
<evidence type="ECO:0000259" key="6">
    <source>
        <dbReference type="PROSITE" id="PS51891"/>
    </source>
</evidence>
<sequence>MGAARSGRGRARRAGRGFPPHGVLRDAREQPVGRVPEKRVTRLAACSCGQLTVACAGEPVRVSICHCLDCQKRTGSIFAAQARFPRAAVTITGPSATWSRTGDEGTTASFHFCPTCGSTVCWVPDAAPDIIYVAVGAFADPAFPPPSVSVYDDRRHSWAFNAGDLPMEHWG</sequence>
<keyword evidence="3" id="KW-0862">Zinc</keyword>
<evidence type="ECO:0000256" key="5">
    <source>
        <dbReference type="SAM" id="MobiDB-lite"/>
    </source>
</evidence>
<evidence type="ECO:0000256" key="3">
    <source>
        <dbReference type="ARBA" id="ARBA00022833"/>
    </source>
</evidence>
<dbReference type="Gene3D" id="3.90.1590.10">
    <property type="entry name" value="glutathione-dependent formaldehyde- activating enzyme (gfa)"/>
    <property type="match status" value="1"/>
</dbReference>
<dbReference type="OrthoDB" id="7186766at2"/>
<dbReference type="Pfam" id="PF04828">
    <property type="entry name" value="GFA"/>
    <property type="match status" value="1"/>
</dbReference>
<dbReference type="GO" id="GO:0016846">
    <property type="term" value="F:carbon-sulfur lyase activity"/>
    <property type="evidence" value="ECO:0007669"/>
    <property type="project" value="InterPro"/>
</dbReference>
<evidence type="ECO:0000313" key="8">
    <source>
        <dbReference type="Proteomes" id="UP000282971"/>
    </source>
</evidence>
<dbReference type="PROSITE" id="PS51891">
    <property type="entry name" value="CENP_V_GFA"/>
    <property type="match status" value="1"/>
</dbReference>
<proteinExistence type="inferred from homology"/>
<name>A0A437M714_9SPHN</name>
<dbReference type="EMBL" id="SACN01000001">
    <property type="protein sequence ID" value="RVT93383.1"/>
    <property type="molecule type" value="Genomic_DNA"/>
</dbReference>
<dbReference type="Proteomes" id="UP000282971">
    <property type="component" value="Unassembled WGS sequence"/>
</dbReference>
<dbReference type="PANTHER" id="PTHR33337">
    <property type="entry name" value="GFA DOMAIN-CONTAINING PROTEIN"/>
    <property type="match status" value="1"/>
</dbReference>
<evidence type="ECO:0000256" key="1">
    <source>
        <dbReference type="ARBA" id="ARBA00005495"/>
    </source>
</evidence>
<keyword evidence="4" id="KW-0456">Lyase</keyword>
<feature type="domain" description="CENP-V/GFA" evidence="6">
    <location>
        <begin position="42"/>
        <end position="152"/>
    </location>
</feature>
<dbReference type="GO" id="GO:0046872">
    <property type="term" value="F:metal ion binding"/>
    <property type="evidence" value="ECO:0007669"/>
    <property type="project" value="UniProtKB-KW"/>
</dbReference>
<gene>
    <name evidence="7" type="ORF">EOD43_05760</name>
</gene>
<dbReference type="AlphaFoldDB" id="A0A437M714"/>
<feature type="compositionally biased region" description="Basic and acidic residues" evidence="5">
    <location>
        <begin position="23"/>
        <end position="32"/>
    </location>
</feature>
<reference evidence="7 8" key="1">
    <citation type="submission" date="2019-01" db="EMBL/GenBank/DDBJ databases">
        <authorList>
            <person name="Chen W.-M."/>
        </authorList>
    </citation>
    <scope>NUCLEOTIDE SEQUENCE [LARGE SCALE GENOMIC DNA]</scope>
    <source>
        <strain evidence="7 8">CCP-7</strain>
    </source>
</reference>
<keyword evidence="8" id="KW-1185">Reference proteome</keyword>
<keyword evidence="2" id="KW-0479">Metal-binding</keyword>
<evidence type="ECO:0000256" key="2">
    <source>
        <dbReference type="ARBA" id="ARBA00022723"/>
    </source>
</evidence>
<dbReference type="InterPro" id="IPR011057">
    <property type="entry name" value="Mss4-like_sf"/>
</dbReference>
<feature type="region of interest" description="Disordered" evidence="5">
    <location>
        <begin position="1"/>
        <end position="32"/>
    </location>
</feature>